<dbReference type="FunFam" id="3.30.160.60:FF:001963">
    <property type="entry name" value="Replication initiator 1"/>
    <property type="match status" value="1"/>
</dbReference>
<dbReference type="InterPro" id="IPR036236">
    <property type="entry name" value="Znf_C2H2_sf"/>
</dbReference>
<proteinExistence type="predicted"/>
<keyword evidence="5" id="KW-0862">Zinc</keyword>
<dbReference type="PROSITE" id="PS50157">
    <property type="entry name" value="ZINC_FINGER_C2H2_2"/>
    <property type="match status" value="9"/>
</dbReference>
<dbReference type="InterPro" id="IPR013087">
    <property type="entry name" value="Znf_C2H2_type"/>
</dbReference>
<keyword evidence="4 7" id="KW-0863">Zinc-finger</keyword>
<evidence type="ECO:0000256" key="7">
    <source>
        <dbReference type="PROSITE-ProRule" id="PRU00042"/>
    </source>
</evidence>
<dbReference type="GO" id="GO:0008270">
    <property type="term" value="F:zinc ion binding"/>
    <property type="evidence" value="ECO:0007669"/>
    <property type="project" value="UniProtKB-KW"/>
</dbReference>
<evidence type="ECO:0000256" key="1">
    <source>
        <dbReference type="ARBA" id="ARBA00004123"/>
    </source>
</evidence>
<dbReference type="PANTHER" id="PTHR24394">
    <property type="entry name" value="ZINC FINGER PROTEIN"/>
    <property type="match status" value="1"/>
</dbReference>
<dbReference type="GO" id="GO:0000981">
    <property type="term" value="F:DNA-binding transcription factor activity, RNA polymerase II-specific"/>
    <property type="evidence" value="ECO:0007669"/>
    <property type="project" value="TreeGrafter"/>
</dbReference>
<evidence type="ECO:0000256" key="4">
    <source>
        <dbReference type="ARBA" id="ARBA00022771"/>
    </source>
</evidence>
<evidence type="ECO:0000256" key="2">
    <source>
        <dbReference type="ARBA" id="ARBA00022723"/>
    </source>
</evidence>
<dbReference type="AlphaFoldDB" id="A0A8D8W864"/>
<feature type="domain" description="C2H2-type" evidence="8">
    <location>
        <begin position="237"/>
        <end position="264"/>
    </location>
</feature>
<feature type="domain" description="C2H2-type" evidence="8">
    <location>
        <begin position="173"/>
        <end position="201"/>
    </location>
</feature>
<dbReference type="GO" id="GO:0005634">
    <property type="term" value="C:nucleus"/>
    <property type="evidence" value="ECO:0007669"/>
    <property type="project" value="UniProtKB-SubCell"/>
</dbReference>
<feature type="domain" description="C2H2-type" evidence="8">
    <location>
        <begin position="114"/>
        <end position="142"/>
    </location>
</feature>
<dbReference type="PROSITE" id="PS00028">
    <property type="entry name" value="ZINC_FINGER_C2H2_1"/>
    <property type="match status" value="9"/>
</dbReference>
<evidence type="ECO:0000256" key="6">
    <source>
        <dbReference type="ARBA" id="ARBA00023242"/>
    </source>
</evidence>
<feature type="domain" description="C2H2-type" evidence="8">
    <location>
        <begin position="87"/>
        <end position="114"/>
    </location>
</feature>
<feature type="domain" description="C2H2-type" evidence="8">
    <location>
        <begin position="52"/>
        <end position="75"/>
    </location>
</feature>
<protein>
    <submittedName>
        <fullName evidence="9">Zinc finger protein 26</fullName>
    </submittedName>
</protein>
<dbReference type="Gene3D" id="3.30.160.60">
    <property type="entry name" value="Classic Zinc Finger"/>
    <property type="match status" value="6"/>
</dbReference>
<dbReference type="SMART" id="SM00355">
    <property type="entry name" value="ZnF_C2H2"/>
    <property type="match status" value="9"/>
</dbReference>
<name>A0A8D8W864_9HEMI</name>
<keyword evidence="2" id="KW-0479">Metal-binding</keyword>
<dbReference type="Pfam" id="PF00096">
    <property type="entry name" value="zf-C2H2"/>
    <property type="match status" value="5"/>
</dbReference>
<feature type="domain" description="C2H2-type" evidence="8">
    <location>
        <begin position="146"/>
        <end position="173"/>
    </location>
</feature>
<evidence type="ECO:0000313" key="9">
    <source>
        <dbReference type="EMBL" id="CAG6650597.1"/>
    </source>
</evidence>
<comment type="subcellular location">
    <subcellularLocation>
        <location evidence="1">Nucleus</location>
    </subcellularLocation>
</comment>
<accession>A0A8D8W864</accession>
<evidence type="ECO:0000259" key="8">
    <source>
        <dbReference type="PROSITE" id="PS50157"/>
    </source>
</evidence>
<dbReference type="EMBL" id="HBUF01162967">
    <property type="protein sequence ID" value="CAG6650597.1"/>
    <property type="molecule type" value="Transcribed_RNA"/>
</dbReference>
<sequence length="341" mass="40078">MEVYVRSEDLMKAYTSGDWDELSCRLCGTLSESLTWSILHFMECKKQKNKVYKCTACKKTYSQRNHFLKHLKYKHKVNFERSVFKRFECYYCNKIFKHKSEIRNHMEIHMNFKYKCDLCGIEYKLKCALKKHIKQKHLGLKSNKQYTCSFCSKTYLSKNNLHFHESLHKTGRLMCHLCPKTYASEASLNAHIRTSHLKANIDENMVKKFVCDVCGNSFARKCGLRDHRLRQHEGGKLSCKICGKEVYDARSLKIHMNTHTGDKPHSCEICGKSFTTAPYLKVHMYSHTGEAPHVCHLCPQKFRQRSSYTSHYKTHHPGVVPPKLKYTVQEYLQRKHESTSK</sequence>
<dbReference type="PANTHER" id="PTHR24394:SF44">
    <property type="entry name" value="ZINC FINGER PROTEIN 271-LIKE"/>
    <property type="match status" value="1"/>
</dbReference>
<feature type="domain" description="C2H2-type" evidence="8">
    <location>
        <begin position="209"/>
        <end position="237"/>
    </location>
</feature>
<keyword evidence="6" id="KW-0539">Nucleus</keyword>
<reference evidence="9" key="1">
    <citation type="submission" date="2021-05" db="EMBL/GenBank/DDBJ databases">
        <authorList>
            <person name="Alioto T."/>
            <person name="Alioto T."/>
            <person name="Gomez Garrido J."/>
        </authorList>
    </citation>
    <scope>NUCLEOTIDE SEQUENCE</scope>
</reference>
<evidence type="ECO:0000256" key="3">
    <source>
        <dbReference type="ARBA" id="ARBA00022737"/>
    </source>
</evidence>
<organism evidence="9">
    <name type="scientific">Cacopsylla melanoneura</name>
    <dbReference type="NCBI Taxonomy" id="428564"/>
    <lineage>
        <taxon>Eukaryota</taxon>
        <taxon>Metazoa</taxon>
        <taxon>Ecdysozoa</taxon>
        <taxon>Arthropoda</taxon>
        <taxon>Hexapoda</taxon>
        <taxon>Insecta</taxon>
        <taxon>Pterygota</taxon>
        <taxon>Neoptera</taxon>
        <taxon>Paraneoptera</taxon>
        <taxon>Hemiptera</taxon>
        <taxon>Sternorrhyncha</taxon>
        <taxon>Psylloidea</taxon>
        <taxon>Psyllidae</taxon>
        <taxon>Psyllinae</taxon>
        <taxon>Cacopsylla</taxon>
    </lineage>
</organism>
<dbReference type="SUPFAM" id="SSF57667">
    <property type="entry name" value="beta-beta-alpha zinc fingers"/>
    <property type="match status" value="4"/>
</dbReference>
<feature type="domain" description="C2H2-type" evidence="8">
    <location>
        <begin position="265"/>
        <end position="292"/>
    </location>
</feature>
<feature type="domain" description="C2H2-type" evidence="8">
    <location>
        <begin position="293"/>
        <end position="321"/>
    </location>
</feature>
<keyword evidence="3" id="KW-0677">Repeat</keyword>
<evidence type="ECO:0000256" key="5">
    <source>
        <dbReference type="ARBA" id="ARBA00022833"/>
    </source>
</evidence>